<evidence type="ECO:0000313" key="4">
    <source>
        <dbReference type="EMBL" id="MCG7977578.1"/>
    </source>
</evidence>
<dbReference type="PANTHER" id="PTHR46847:SF3">
    <property type="entry name" value="GALACTOFURANOSE-BINDING PROTEIN YTFQ"/>
    <property type="match status" value="1"/>
</dbReference>
<dbReference type="GO" id="GO:0055085">
    <property type="term" value="P:transmembrane transport"/>
    <property type="evidence" value="ECO:0007669"/>
    <property type="project" value="UniProtKB-ARBA"/>
</dbReference>
<sequence length="303" mass="33200">MFKAIKAGLAVVLLLAGEAWSAQYLIGFAQDTLGNDWRLAQVKAVERELSKHPNVRFIYTDGQGDTALQIKHIEDLVAQGIDLLITSPRDKLALSRVVQHVHEQGIPVVLLSRNVETTSYTTFVHIDDRQIAMAAAEYIARLLDGKGTVLILEGIPSASTAIQRTESFLEVMSNHSGIKLIRRVGNYLRSDAIVQMESLLATGQQIDAIYAHSDSMATGARMALKLHGIDPRHIPIVGIDYISEAQQAIREGEQLLSYTYPTGGEEGARAAVKILSGEVVPKEILLNSIPVTRENVETVEPIF</sequence>
<dbReference type="EMBL" id="JAEPCR010000020">
    <property type="protein sequence ID" value="MCG7977578.1"/>
    <property type="molecule type" value="Genomic_DNA"/>
</dbReference>
<evidence type="ECO:0000256" key="1">
    <source>
        <dbReference type="ARBA" id="ARBA00004196"/>
    </source>
</evidence>
<dbReference type="SUPFAM" id="SSF53822">
    <property type="entry name" value="Periplasmic binding protein-like I"/>
    <property type="match status" value="1"/>
</dbReference>
<dbReference type="InterPro" id="IPR028082">
    <property type="entry name" value="Peripla_BP_I"/>
</dbReference>
<dbReference type="GO" id="GO:0030246">
    <property type="term" value="F:carbohydrate binding"/>
    <property type="evidence" value="ECO:0007669"/>
    <property type="project" value="UniProtKB-ARBA"/>
</dbReference>
<comment type="similarity">
    <text evidence="2">Belongs to the bacterial solute-binding protein 2 family.</text>
</comment>
<comment type="subcellular location">
    <subcellularLocation>
        <location evidence="1">Cell envelope</location>
    </subcellularLocation>
</comment>
<evidence type="ECO:0000256" key="2">
    <source>
        <dbReference type="ARBA" id="ARBA00007639"/>
    </source>
</evidence>
<gene>
    <name evidence="4" type="ORF">JAY77_05455</name>
</gene>
<comment type="caution">
    <text evidence="4">The sequence shown here is derived from an EMBL/GenBank/DDBJ whole genome shotgun (WGS) entry which is preliminary data.</text>
</comment>
<dbReference type="CDD" id="cd06308">
    <property type="entry name" value="PBP1_sensor_kinase-like"/>
    <property type="match status" value="1"/>
</dbReference>
<evidence type="ECO:0000313" key="5">
    <source>
        <dbReference type="Proteomes" id="UP000886674"/>
    </source>
</evidence>
<accession>A0A9E4TXZ5</accession>
<dbReference type="InterPro" id="IPR025997">
    <property type="entry name" value="SBP_2_dom"/>
</dbReference>
<organism evidence="4 5">
    <name type="scientific">Candidatus Thiodiazotropha taylori</name>
    <dbReference type="NCBI Taxonomy" id="2792791"/>
    <lineage>
        <taxon>Bacteria</taxon>
        <taxon>Pseudomonadati</taxon>
        <taxon>Pseudomonadota</taxon>
        <taxon>Gammaproteobacteria</taxon>
        <taxon>Chromatiales</taxon>
        <taxon>Sedimenticolaceae</taxon>
        <taxon>Candidatus Thiodiazotropha</taxon>
    </lineage>
</organism>
<proteinExistence type="inferred from homology"/>
<dbReference type="Gene3D" id="3.40.50.2300">
    <property type="match status" value="2"/>
</dbReference>
<keyword evidence="3" id="KW-0732">Signal</keyword>
<protein>
    <submittedName>
        <fullName evidence="4">Substrate-binding domain-containing protein</fullName>
    </submittedName>
</protein>
<dbReference type="GO" id="GO:0030313">
    <property type="term" value="C:cell envelope"/>
    <property type="evidence" value="ECO:0007669"/>
    <property type="project" value="UniProtKB-SubCell"/>
</dbReference>
<dbReference type="Pfam" id="PF13407">
    <property type="entry name" value="Peripla_BP_4"/>
    <property type="match status" value="1"/>
</dbReference>
<dbReference type="Proteomes" id="UP000886674">
    <property type="component" value="Unassembled WGS sequence"/>
</dbReference>
<evidence type="ECO:0000256" key="3">
    <source>
        <dbReference type="ARBA" id="ARBA00022729"/>
    </source>
</evidence>
<name>A0A9E4TXZ5_9GAMM</name>
<reference evidence="4" key="1">
    <citation type="journal article" date="2021" name="Proc. Natl. Acad. Sci. U.S.A.">
        <title>Global biogeography of chemosynthetic symbionts reveals both localized and globally distributed symbiont groups. .</title>
        <authorList>
            <person name="Osvatic J.T."/>
            <person name="Wilkins L.G.E."/>
            <person name="Leibrecht L."/>
            <person name="Leray M."/>
            <person name="Zauner S."/>
            <person name="Polzin J."/>
            <person name="Camacho Y."/>
            <person name="Gros O."/>
            <person name="van Gils J.A."/>
            <person name="Eisen J.A."/>
            <person name="Petersen J.M."/>
            <person name="Yuen B."/>
        </authorList>
    </citation>
    <scope>NUCLEOTIDE SEQUENCE</scope>
    <source>
        <strain evidence="4">MAGclacostrist055</strain>
    </source>
</reference>
<dbReference type="PANTHER" id="PTHR46847">
    <property type="entry name" value="D-ALLOSE-BINDING PERIPLASMIC PROTEIN-RELATED"/>
    <property type="match status" value="1"/>
</dbReference>
<dbReference type="AlphaFoldDB" id="A0A9E4TXZ5"/>